<dbReference type="PROSITE" id="PS50125">
    <property type="entry name" value="GUANYLATE_CYCLASE_2"/>
    <property type="match status" value="1"/>
</dbReference>
<dbReference type="PANTHER" id="PTHR11920:SF501">
    <property type="entry name" value="GUANYLATE CYCLASE 32E"/>
    <property type="match status" value="1"/>
</dbReference>
<dbReference type="GO" id="GO:0007168">
    <property type="term" value="P:receptor guanylyl cyclase signaling pathway"/>
    <property type="evidence" value="ECO:0007669"/>
    <property type="project" value="TreeGrafter"/>
</dbReference>
<evidence type="ECO:0000256" key="9">
    <source>
        <dbReference type="ARBA" id="ARBA00023170"/>
    </source>
</evidence>
<dbReference type="GO" id="GO:0005886">
    <property type="term" value="C:plasma membrane"/>
    <property type="evidence" value="ECO:0007669"/>
    <property type="project" value="TreeGrafter"/>
</dbReference>
<dbReference type="InterPro" id="IPR001506">
    <property type="entry name" value="Peptidase_M12A"/>
</dbReference>
<dbReference type="InterPro" id="IPR001245">
    <property type="entry name" value="Ser-Thr/Tyr_kinase_cat_dom"/>
</dbReference>
<dbReference type="InterPro" id="IPR000719">
    <property type="entry name" value="Prot_kinase_dom"/>
</dbReference>
<keyword evidence="16" id="KW-0378">Hydrolase</keyword>
<protein>
    <recommendedName>
        <fullName evidence="15 16">Multifunctional fusion protein</fullName>
    </recommendedName>
    <domain>
        <recommendedName>
            <fullName evidence="15">Guanylate cyclase</fullName>
            <ecNumber evidence="15">4.6.1.2</ecNumber>
        </recommendedName>
    </domain>
    <domain>
        <recommendedName>
            <fullName evidence="16">Metalloendopeptidase</fullName>
            <ecNumber evidence="16">3.4.24.-</ecNumber>
        </recommendedName>
    </domain>
</protein>
<evidence type="ECO:0000259" key="19">
    <source>
        <dbReference type="PROSITE" id="PS50125"/>
    </source>
</evidence>
<dbReference type="Pfam" id="PF01400">
    <property type="entry name" value="Astacin"/>
    <property type="match status" value="1"/>
</dbReference>
<dbReference type="SMART" id="SM00044">
    <property type="entry name" value="CYCc"/>
    <property type="match status" value="1"/>
</dbReference>
<evidence type="ECO:0000256" key="3">
    <source>
        <dbReference type="ARBA" id="ARBA00022692"/>
    </source>
</evidence>
<dbReference type="EC" id="4.6.1.2" evidence="15"/>
<comment type="cofactor">
    <cofactor evidence="16">
        <name>Zn(2+)</name>
        <dbReference type="ChEBI" id="CHEBI:29105"/>
    </cofactor>
    <text evidence="16">Binds 1 zinc ion per subunit.</text>
</comment>
<comment type="caution">
    <text evidence="21">The sequence shown here is derived from an EMBL/GenBank/DDBJ whole genome shotgun (WGS) entry which is preliminary data.</text>
</comment>
<comment type="subcellular location">
    <subcellularLocation>
        <location evidence="2">Membrane</location>
        <topology evidence="2">Single-pass type I membrane protein</topology>
    </subcellularLocation>
</comment>
<evidence type="ECO:0000256" key="13">
    <source>
        <dbReference type="PROSITE-ProRule" id="PRU01211"/>
    </source>
</evidence>
<keyword evidence="12 15" id="KW-0141">cGMP biosynthesis</keyword>
<evidence type="ECO:0000256" key="17">
    <source>
        <dbReference type="SAM" id="Phobius"/>
    </source>
</evidence>
<evidence type="ECO:0000256" key="2">
    <source>
        <dbReference type="ARBA" id="ARBA00004479"/>
    </source>
</evidence>
<dbReference type="GO" id="GO:0005524">
    <property type="term" value="F:ATP binding"/>
    <property type="evidence" value="ECO:0007669"/>
    <property type="project" value="InterPro"/>
</dbReference>
<keyword evidence="22" id="KW-1185">Reference proteome</keyword>
<dbReference type="GO" id="GO:0008270">
    <property type="term" value="F:zinc ion binding"/>
    <property type="evidence" value="ECO:0007669"/>
    <property type="project" value="InterPro"/>
</dbReference>
<dbReference type="GO" id="GO:0004016">
    <property type="term" value="F:adenylate cyclase activity"/>
    <property type="evidence" value="ECO:0007669"/>
    <property type="project" value="TreeGrafter"/>
</dbReference>
<feature type="domain" description="Protein kinase" evidence="18">
    <location>
        <begin position="702"/>
        <end position="975"/>
    </location>
</feature>
<keyword evidence="3 17" id="KW-0812">Transmembrane</keyword>
<keyword evidence="4 16" id="KW-0732">Signal</keyword>
<evidence type="ECO:0000313" key="21">
    <source>
        <dbReference type="EMBL" id="OQV25888.1"/>
    </source>
</evidence>
<keyword evidence="16" id="KW-0645">Protease</keyword>
<keyword evidence="16" id="KW-0862">Zinc</keyword>
<evidence type="ECO:0000256" key="6">
    <source>
        <dbReference type="ARBA" id="ARBA00022989"/>
    </source>
</evidence>
<dbReference type="GO" id="GO:0004672">
    <property type="term" value="F:protein kinase activity"/>
    <property type="evidence" value="ECO:0007669"/>
    <property type="project" value="InterPro"/>
</dbReference>
<dbReference type="GO" id="GO:0005525">
    <property type="term" value="F:GTP binding"/>
    <property type="evidence" value="ECO:0007669"/>
    <property type="project" value="UniProtKB-KW"/>
</dbReference>
<dbReference type="Pfam" id="PF00211">
    <property type="entry name" value="Guanylate_cyc"/>
    <property type="match status" value="1"/>
</dbReference>
<evidence type="ECO:0000256" key="12">
    <source>
        <dbReference type="ARBA" id="ARBA00023293"/>
    </source>
</evidence>
<dbReference type="GO" id="GO:0004222">
    <property type="term" value="F:metalloendopeptidase activity"/>
    <property type="evidence" value="ECO:0007669"/>
    <property type="project" value="UniProtKB-UniRule"/>
</dbReference>
<dbReference type="Gene3D" id="3.30.70.1230">
    <property type="entry name" value="Nucleotide cyclase"/>
    <property type="match status" value="1"/>
</dbReference>
<dbReference type="Pfam" id="PF07714">
    <property type="entry name" value="PK_Tyr_Ser-Thr"/>
    <property type="match status" value="1"/>
</dbReference>
<keyword evidence="9 21" id="KW-0675">Receptor</keyword>
<dbReference type="InterPro" id="IPR050401">
    <property type="entry name" value="Cyclic_nucleotide_synthase"/>
</dbReference>
<dbReference type="PANTHER" id="PTHR11920">
    <property type="entry name" value="GUANYLYL CYCLASE"/>
    <property type="match status" value="1"/>
</dbReference>
<feature type="domain" description="Guanylate cyclase" evidence="19">
    <location>
        <begin position="1046"/>
        <end position="1176"/>
    </location>
</feature>
<dbReference type="PROSITE" id="PS50011">
    <property type="entry name" value="PROTEIN_KINASE_DOM"/>
    <property type="match status" value="1"/>
</dbReference>
<evidence type="ECO:0000256" key="7">
    <source>
        <dbReference type="ARBA" id="ARBA00023134"/>
    </source>
</evidence>
<dbReference type="GO" id="GO:0006508">
    <property type="term" value="P:proteolysis"/>
    <property type="evidence" value="ECO:0007669"/>
    <property type="project" value="UniProtKB-KW"/>
</dbReference>
<feature type="active site" evidence="13">
    <location>
        <position position="107"/>
    </location>
</feature>
<dbReference type="GO" id="GO:0004383">
    <property type="term" value="F:guanylate cyclase activity"/>
    <property type="evidence" value="ECO:0007669"/>
    <property type="project" value="UniProtKB-EC"/>
</dbReference>
<dbReference type="Gene3D" id="6.10.250.780">
    <property type="match status" value="1"/>
</dbReference>
<dbReference type="InterPro" id="IPR018297">
    <property type="entry name" value="A/G_cyclase_CS"/>
</dbReference>
<dbReference type="CDD" id="cd07302">
    <property type="entry name" value="CHD"/>
    <property type="match status" value="1"/>
</dbReference>
<keyword evidence="11 14" id="KW-0456">Lyase</keyword>
<gene>
    <name evidence="21" type="ORF">BV898_00034</name>
</gene>
<dbReference type="FunFam" id="3.30.70.1230:FF:000004">
    <property type="entry name" value="Guanylate cyclase"/>
    <property type="match status" value="1"/>
</dbReference>
<evidence type="ECO:0000259" key="18">
    <source>
        <dbReference type="PROSITE" id="PS50011"/>
    </source>
</evidence>
<keyword evidence="16" id="KW-0482">Metalloprotease</keyword>
<feature type="domain" description="Peptidase M12A" evidence="20">
    <location>
        <begin position="19"/>
        <end position="215"/>
    </location>
</feature>
<feature type="signal peptide" evidence="16">
    <location>
        <begin position="1"/>
        <end position="16"/>
    </location>
</feature>
<evidence type="ECO:0000256" key="8">
    <source>
        <dbReference type="ARBA" id="ARBA00023136"/>
    </source>
</evidence>
<feature type="chain" id="PRO_5011829431" description="Multifunctional fusion protein" evidence="16">
    <location>
        <begin position="17"/>
        <end position="1369"/>
    </location>
</feature>
<comment type="similarity">
    <text evidence="14">Belongs to the adenylyl cyclase class-4/guanylyl cyclase family.</text>
</comment>
<accession>A0A1W0XEQ2</accession>
<evidence type="ECO:0000256" key="14">
    <source>
        <dbReference type="RuleBase" id="RU000405"/>
    </source>
</evidence>
<comment type="catalytic activity">
    <reaction evidence="1 15">
        <text>GTP = 3',5'-cyclic GMP + diphosphate</text>
        <dbReference type="Rhea" id="RHEA:13665"/>
        <dbReference type="ChEBI" id="CHEBI:33019"/>
        <dbReference type="ChEBI" id="CHEBI:37565"/>
        <dbReference type="ChEBI" id="CHEBI:57746"/>
        <dbReference type="EC" id="4.6.1.2"/>
    </reaction>
</comment>
<keyword evidence="16" id="KW-0479">Metal-binding</keyword>
<reference evidence="22" key="1">
    <citation type="submission" date="2017-01" db="EMBL/GenBank/DDBJ databases">
        <title>Comparative genomics of anhydrobiosis in the tardigrade Hypsibius dujardini.</title>
        <authorList>
            <person name="Yoshida Y."/>
            <person name="Koutsovoulos G."/>
            <person name="Laetsch D."/>
            <person name="Stevens L."/>
            <person name="Kumar S."/>
            <person name="Horikawa D."/>
            <person name="Ishino K."/>
            <person name="Komine S."/>
            <person name="Tomita M."/>
            <person name="Blaxter M."/>
            <person name="Arakawa K."/>
        </authorList>
    </citation>
    <scope>NUCLEOTIDE SEQUENCE [LARGE SCALE GENOMIC DNA]</scope>
    <source>
        <strain evidence="22">Z151</strain>
    </source>
</reference>
<dbReference type="CDD" id="cd06370">
    <property type="entry name" value="PBP1_SAP_GC-like"/>
    <property type="match status" value="1"/>
</dbReference>
<dbReference type="EMBL" id="MTYJ01000001">
    <property type="protein sequence ID" value="OQV25888.1"/>
    <property type="molecule type" value="Genomic_DNA"/>
</dbReference>
<dbReference type="SUPFAM" id="SSF55073">
    <property type="entry name" value="Nucleotide cyclase"/>
    <property type="match status" value="1"/>
</dbReference>
<evidence type="ECO:0000256" key="15">
    <source>
        <dbReference type="RuleBase" id="RU003431"/>
    </source>
</evidence>
<dbReference type="InterPro" id="IPR024079">
    <property type="entry name" value="MetalloPept_cat_dom_sf"/>
</dbReference>
<keyword evidence="5" id="KW-0547">Nucleotide-binding</keyword>
<dbReference type="OrthoDB" id="1890790at2759"/>
<evidence type="ECO:0000256" key="16">
    <source>
        <dbReference type="RuleBase" id="RU361183"/>
    </source>
</evidence>
<dbReference type="Pfam" id="PF01094">
    <property type="entry name" value="ANF_receptor"/>
    <property type="match status" value="1"/>
</dbReference>
<dbReference type="Gene3D" id="1.10.510.10">
    <property type="entry name" value="Transferase(Phosphotransferase) domain 1"/>
    <property type="match status" value="1"/>
</dbReference>
<dbReference type="InterPro" id="IPR028082">
    <property type="entry name" value="Peripla_BP_I"/>
</dbReference>
<name>A0A1W0XEQ2_HYPEX</name>
<dbReference type="InterPro" id="IPR011009">
    <property type="entry name" value="Kinase-like_dom_sf"/>
</dbReference>
<dbReference type="Gene3D" id="3.40.390.10">
    <property type="entry name" value="Collagenase (Catalytic Domain)"/>
    <property type="match status" value="1"/>
</dbReference>
<keyword evidence="10" id="KW-0325">Glycoprotein</keyword>
<dbReference type="SUPFAM" id="SSF56112">
    <property type="entry name" value="Protein kinase-like (PK-like)"/>
    <property type="match status" value="1"/>
</dbReference>
<evidence type="ECO:0000256" key="1">
    <source>
        <dbReference type="ARBA" id="ARBA00001436"/>
    </source>
</evidence>
<keyword evidence="6 17" id="KW-1133">Transmembrane helix</keyword>
<keyword evidence="7" id="KW-0342">GTP-binding</keyword>
<dbReference type="InterPro" id="IPR029787">
    <property type="entry name" value="Nucleotide_cyclase"/>
</dbReference>
<dbReference type="Proteomes" id="UP000192578">
    <property type="component" value="Unassembled WGS sequence"/>
</dbReference>
<evidence type="ECO:0000256" key="4">
    <source>
        <dbReference type="ARBA" id="ARBA00022729"/>
    </source>
</evidence>
<organism evidence="21 22">
    <name type="scientific">Hypsibius exemplaris</name>
    <name type="common">Freshwater tardigrade</name>
    <dbReference type="NCBI Taxonomy" id="2072580"/>
    <lineage>
        <taxon>Eukaryota</taxon>
        <taxon>Metazoa</taxon>
        <taxon>Ecdysozoa</taxon>
        <taxon>Tardigrada</taxon>
        <taxon>Eutardigrada</taxon>
        <taxon>Parachela</taxon>
        <taxon>Hypsibioidea</taxon>
        <taxon>Hypsibiidae</taxon>
        <taxon>Hypsibius</taxon>
    </lineage>
</organism>
<evidence type="ECO:0000256" key="5">
    <source>
        <dbReference type="ARBA" id="ARBA00022741"/>
    </source>
</evidence>
<feature type="transmembrane region" description="Helical" evidence="17">
    <location>
        <begin position="638"/>
        <end position="657"/>
    </location>
</feature>
<evidence type="ECO:0000256" key="11">
    <source>
        <dbReference type="ARBA" id="ARBA00023239"/>
    </source>
</evidence>
<dbReference type="PROSITE" id="PS00452">
    <property type="entry name" value="GUANYLATE_CYCLASE_1"/>
    <property type="match status" value="1"/>
</dbReference>
<dbReference type="SUPFAM" id="SSF55486">
    <property type="entry name" value="Metalloproteases ('zincins'), catalytic domain"/>
    <property type="match status" value="1"/>
</dbReference>
<dbReference type="InterPro" id="IPR001054">
    <property type="entry name" value="A/G_cyclase"/>
</dbReference>
<evidence type="ECO:0000256" key="10">
    <source>
        <dbReference type="ARBA" id="ARBA00023180"/>
    </source>
</evidence>
<proteinExistence type="inferred from homology"/>
<dbReference type="InterPro" id="IPR001828">
    <property type="entry name" value="ANF_lig-bd_rcpt"/>
</dbReference>
<comment type="caution">
    <text evidence="13">Lacks conserved residue(s) required for the propagation of feature annotation.</text>
</comment>
<keyword evidence="8 17" id="KW-0472">Membrane</keyword>
<dbReference type="PRINTS" id="PR00480">
    <property type="entry name" value="ASTACIN"/>
</dbReference>
<sequence length="1369" mass="155342">MLLLLLLLCAVGSLSGQRARIPQRWENDIVPFKISEKFTPAELKSILEILPVFDEKTCVRFKPYKGETSYLQISLGTQCQSSIGRVGGAQLLTLGRSCLSKRSIMRELMHALGFQDEHLRADRDSFVTINYNNIKSSDRIFFQSLSDAELPRFNQPYDFDSVLQVPSNWKVDPAAKSGYISGSRRDRETYYDRPGYQISGAISLAVNQINHHHPDRLLEGHQLEFEYAETYGNEDESIKHTARFSLGNISAIIGPQETCYHEARIAASFRTLMLSYFCQETLKDSPKDHTDRKQPFTFVNVKPPAEQISKALVSLLHEYGWKKITFIYNNETESRERTAESIKVILQMHKIEVLQTKPFRGPYYVGFEEDDVILSPFAQIIRETKDHTRIYVVVGDIDTMVGFMNSMEEEKLLDMGDYFVVGVYQDQYKPEDPAKYLRGVFEQGVSKTAIKAFRSFVAVIPTPPKDAKLREFNNLVNEWLPKPPFNFSWDDRLQKTVRVEAAYLHDAVFLYAGALHECLKNTTDCPNPHDGFKLVKYILDKPYISAMGYGGYIDANGIAQGNYSLLALKGNPNDHNWNVGLADIGIFLLSVNRSELPGLVLKPQEQVRWPGDKVPLDEPVCGFDNLKCAAKDNSLRNVILAVVFVFLLGLCAILFFYGRHCKYEKKLDSVIWKLEWKELLVADFMAFLRYNADPDFDLEDSPVNATIIAAIDIADVRMTTVNTEVGIYRRHPVAIKRVKKRHLDLTREVKKELLMMKELRHDNLCSFIGACVDPICIVTDFCERGSLRDILYAENFALDDAFVKSLVGDLIKGMIFIHASQNLGSHGNLKTSNCLVDSRFVLKITDYGLHEFKKKTEHSTHRKIDDSVFNKCLWTAPELLRAENPPPGGSKSGDVYSFAIVLFEVYGRSGPFGKTDMSARDIVRELRYSTRAEPFRPPIHTLDISVPEYVVTLMEECWSENPDSRPQFPVVRSRFPTQDGNIMDDIQSRLQRYSNHLETLVGERTCQLEVEKKKTETLLFEILPRPVAEHLIKAEKVEAEQFECVTIFFSDIVGFTALSSESTPFEVVNFLNDLYTLFDSLLEHYDAYKVETIGDSYMVCSGLPIRNGDRHAGVIASMALHLLDAIKTFRIRHRPQQQLLLRIGVHSGPVVAGVVGLKMPRYCLFGDTVNTASRFESTGEALRIHCSPQSKKILDDLGGYFLEPRGLVQMKGKGEQLTYWLTDEDESIKLQRQQQKLSSFSDINRASPSIIAKWGSQNYPKRRLSCIRQRASPTASPCLSRQKLNSESTFGCETIQEDCNGHIKGSLPNILKSMNNLTNQYVLFNGGESSRPLLYEQDYIPAETRSAGPASRSGSYEMLNLPDRPILVT</sequence>
<dbReference type="GO" id="GO:0035556">
    <property type="term" value="P:intracellular signal transduction"/>
    <property type="evidence" value="ECO:0007669"/>
    <property type="project" value="InterPro"/>
</dbReference>
<dbReference type="Gene3D" id="3.40.50.2300">
    <property type="match status" value="2"/>
</dbReference>
<evidence type="ECO:0000313" key="22">
    <source>
        <dbReference type="Proteomes" id="UP000192578"/>
    </source>
</evidence>
<dbReference type="PROSITE" id="PS51864">
    <property type="entry name" value="ASTACIN"/>
    <property type="match status" value="1"/>
</dbReference>
<dbReference type="SUPFAM" id="SSF53822">
    <property type="entry name" value="Periplasmic binding protein-like I"/>
    <property type="match status" value="1"/>
</dbReference>
<dbReference type="InterPro" id="IPR006026">
    <property type="entry name" value="Peptidase_Metallo"/>
</dbReference>
<dbReference type="GO" id="GO:0001653">
    <property type="term" value="F:peptide receptor activity"/>
    <property type="evidence" value="ECO:0007669"/>
    <property type="project" value="TreeGrafter"/>
</dbReference>
<dbReference type="EC" id="3.4.24.-" evidence="16"/>
<evidence type="ECO:0000259" key="20">
    <source>
        <dbReference type="PROSITE" id="PS51864"/>
    </source>
</evidence>
<dbReference type="SMART" id="SM00235">
    <property type="entry name" value="ZnMc"/>
    <property type="match status" value="1"/>
</dbReference>